<dbReference type="OrthoDB" id="1291358at2759"/>
<evidence type="ECO:0000256" key="1">
    <source>
        <dbReference type="ARBA" id="ARBA00004123"/>
    </source>
</evidence>
<evidence type="ECO:0000256" key="3">
    <source>
        <dbReference type="SAM" id="MobiDB-lite"/>
    </source>
</evidence>
<gene>
    <name evidence="5" type="ORF">CHIRRI_LOCUS10226</name>
</gene>
<evidence type="ECO:0000313" key="5">
    <source>
        <dbReference type="EMBL" id="CAG9807377.1"/>
    </source>
</evidence>
<feature type="region of interest" description="Disordered" evidence="3">
    <location>
        <begin position="124"/>
        <end position="157"/>
    </location>
</feature>
<dbReference type="InterPro" id="IPR009072">
    <property type="entry name" value="Histone-fold"/>
</dbReference>
<evidence type="ECO:0000259" key="4">
    <source>
        <dbReference type="Pfam" id="PF00808"/>
    </source>
</evidence>
<keyword evidence="6" id="KW-1185">Reference proteome</keyword>
<comment type="subcellular location">
    <subcellularLocation>
        <location evidence="1">Nucleus</location>
    </subcellularLocation>
</comment>
<reference evidence="5" key="2">
    <citation type="submission" date="2022-10" db="EMBL/GenBank/DDBJ databases">
        <authorList>
            <consortium name="ENA_rothamsted_submissions"/>
            <consortium name="culmorum"/>
            <person name="King R."/>
        </authorList>
    </citation>
    <scope>NUCLEOTIDE SEQUENCE</scope>
</reference>
<protein>
    <recommendedName>
        <fullName evidence="4">Transcription factor CBF/NF-Y/archaeal histone domain-containing protein</fullName>
    </recommendedName>
</protein>
<dbReference type="InterPro" id="IPR003958">
    <property type="entry name" value="CBFA_NFYB_domain"/>
</dbReference>
<dbReference type="Gene3D" id="1.10.20.10">
    <property type="entry name" value="Histone, subunit A"/>
    <property type="match status" value="1"/>
</dbReference>
<sequence length="157" mass="18203">MATEDTKTADTSDDKRQSLGNSKSRYLDNILPMARIKKIMKMDPNITDNIANEANYMICTATEYFIRYLSREAYNLDKKALSYQSLAQYVQDEEKLDFLHQIIPNKITVRQYKKILKENKDKVFDSGSDVSSSSEEEAEEEQEDEEMSGEEESEDEK</sequence>
<dbReference type="Pfam" id="PF00808">
    <property type="entry name" value="CBFD_NFYB_HMF"/>
    <property type="match status" value="1"/>
</dbReference>
<feature type="domain" description="Transcription factor CBF/NF-Y/archaeal histone" evidence="4">
    <location>
        <begin position="31"/>
        <end position="78"/>
    </location>
</feature>
<organism evidence="5 6">
    <name type="scientific">Chironomus riparius</name>
    <dbReference type="NCBI Taxonomy" id="315576"/>
    <lineage>
        <taxon>Eukaryota</taxon>
        <taxon>Metazoa</taxon>
        <taxon>Ecdysozoa</taxon>
        <taxon>Arthropoda</taxon>
        <taxon>Hexapoda</taxon>
        <taxon>Insecta</taxon>
        <taxon>Pterygota</taxon>
        <taxon>Neoptera</taxon>
        <taxon>Endopterygota</taxon>
        <taxon>Diptera</taxon>
        <taxon>Nematocera</taxon>
        <taxon>Chironomoidea</taxon>
        <taxon>Chironomidae</taxon>
        <taxon>Chironominae</taxon>
        <taxon>Chironomus</taxon>
    </lineage>
</organism>
<dbReference type="EMBL" id="OU895879">
    <property type="protein sequence ID" value="CAG9807377.1"/>
    <property type="molecule type" value="Genomic_DNA"/>
</dbReference>
<feature type="compositionally biased region" description="Acidic residues" evidence="3">
    <location>
        <begin position="134"/>
        <end position="157"/>
    </location>
</feature>
<dbReference type="GO" id="GO:0008623">
    <property type="term" value="C:CHRAC"/>
    <property type="evidence" value="ECO:0007669"/>
    <property type="project" value="TreeGrafter"/>
</dbReference>
<dbReference type="AlphaFoldDB" id="A0A9N9WVS2"/>
<feature type="compositionally biased region" description="Basic and acidic residues" evidence="3">
    <location>
        <begin position="1"/>
        <end position="17"/>
    </location>
</feature>
<dbReference type="GO" id="GO:0006261">
    <property type="term" value="P:DNA-templated DNA replication"/>
    <property type="evidence" value="ECO:0007669"/>
    <property type="project" value="TreeGrafter"/>
</dbReference>
<proteinExistence type="predicted"/>
<dbReference type="SUPFAM" id="SSF47113">
    <property type="entry name" value="Histone-fold"/>
    <property type="match status" value="1"/>
</dbReference>
<evidence type="ECO:0000256" key="2">
    <source>
        <dbReference type="ARBA" id="ARBA00023242"/>
    </source>
</evidence>
<dbReference type="CDD" id="cd22924">
    <property type="entry name" value="HFD_CHRAC1-like"/>
    <property type="match status" value="1"/>
</dbReference>
<accession>A0A9N9WVS2</accession>
<dbReference type="InterPro" id="IPR050568">
    <property type="entry name" value="Transcr_DNA_Rep_Reg"/>
</dbReference>
<name>A0A9N9WVS2_9DIPT</name>
<reference evidence="5" key="1">
    <citation type="submission" date="2022-01" db="EMBL/GenBank/DDBJ databases">
        <authorList>
            <person name="King R."/>
        </authorList>
    </citation>
    <scope>NUCLEOTIDE SEQUENCE</scope>
</reference>
<dbReference type="PANTHER" id="PTHR10252">
    <property type="entry name" value="HISTONE-LIKE TRANSCRIPTION FACTOR CCAAT-RELATED"/>
    <property type="match status" value="1"/>
</dbReference>
<keyword evidence="2" id="KW-0539">Nucleus</keyword>
<evidence type="ECO:0000313" key="6">
    <source>
        <dbReference type="Proteomes" id="UP001153620"/>
    </source>
</evidence>
<dbReference type="GO" id="GO:0046982">
    <property type="term" value="F:protein heterodimerization activity"/>
    <property type="evidence" value="ECO:0007669"/>
    <property type="project" value="InterPro"/>
</dbReference>
<dbReference type="PANTHER" id="PTHR10252:SF54">
    <property type="entry name" value="CHROMATIN ACCESSIBILITY COMPLEX PROTEIN 1"/>
    <property type="match status" value="1"/>
</dbReference>
<feature type="region of interest" description="Disordered" evidence="3">
    <location>
        <begin position="1"/>
        <end position="20"/>
    </location>
</feature>
<dbReference type="Proteomes" id="UP001153620">
    <property type="component" value="Chromosome 3"/>
</dbReference>